<dbReference type="EMBL" id="MLYV02000625">
    <property type="protein sequence ID" value="PSR81188.1"/>
    <property type="molecule type" value="Genomic_DNA"/>
</dbReference>
<feature type="compositionally biased region" description="Polar residues" evidence="1">
    <location>
        <begin position="92"/>
        <end position="109"/>
    </location>
</feature>
<name>A0A2R6NZD8_9APHY</name>
<feature type="compositionally biased region" description="Polar residues" evidence="1">
    <location>
        <begin position="38"/>
        <end position="55"/>
    </location>
</feature>
<organism evidence="2 3">
    <name type="scientific">Hermanssonia centrifuga</name>
    <dbReference type="NCBI Taxonomy" id="98765"/>
    <lineage>
        <taxon>Eukaryota</taxon>
        <taxon>Fungi</taxon>
        <taxon>Dikarya</taxon>
        <taxon>Basidiomycota</taxon>
        <taxon>Agaricomycotina</taxon>
        <taxon>Agaricomycetes</taxon>
        <taxon>Polyporales</taxon>
        <taxon>Meruliaceae</taxon>
        <taxon>Hermanssonia</taxon>
    </lineage>
</organism>
<comment type="caution">
    <text evidence="2">The sequence shown here is derived from an EMBL/GenBank/DDBJ whole genome shotgun (WGS) entry which is preliminary data.</text>
</comment>
<evidence type="ECO:0000313" key="2">
    <source>
        <dbReference type="EMBL" id="PSR81188.1"/>
    </source>
</evidence>
<dbReference type="AlphaFoldDB" id="A0A2R6NZD8"/>
<dbReference type="OrthoDB" id="5418639at2759"/>
<accession>A0A2R6NZD8</accession>
<sequence length="373" mass="40468">MPTHSFTPKEWEDAIFPHMKDVSTNQASPPVSQSSQATGNSYPSTLPSQDQTSSIMAPPPSMVTPSRKRQRSVSPGGPSMASIPSVKRVAGSYTSPRNSQEKPSVSSIIGGTHQEACPLGSSNNAMPSHLDSSSTQPTSYGHVSDEEWMASSSPDTPRQDQDIGPRVLLASRTASDSSIGPELWSTGVRRPSTPHREEPGGSGNTIAHGILTPPRSTPRTKWHSSAYQIYPQAPATPTRSNGKTRDLLASTASGLQNDQLVPVCWQIAMHVCNGCLHREQRLSFELQHDAFHHRPTPVDKQQAEAVPGWITSPDSIIAHLDALSCVPEHIRKLERKIKALESSVVQRTKAIDELKADKIRQLGGEEQQPGEQE</sequence>
<gene>
    <name evidence="2" type="ORF">PHLCEN_2v6523</name>
</gene>
<dbReference type="Proteomes" id="UP000186601">
    <property type="component" value="Unassembled WGS sequence"/>
</dbReference>
<feature type="compositionally biased region" description="Low complexity" evidence="1">
    <location>
        <begin position="26"/>
        <end position="37"/>
    </location>
</feature>
<feature type="compositionally biased region" description="Polar residues" evidence="1">
    <location>
        <begin position="120"/>
        <end position="141"/>
    </location>
</feature>
<proteinExistence type="predicted"/>
<evidence type="ECO:0000313" key="3">
    <source>
        <dbReference type="Proteomes" id="UP000186601"/>
    </source>
</evidence>
<evidence type="ECO:0000256" key="1">
    <source>
        <dbReference type="SAM" id="MobiDB-lite"/>
    </source>
</evidence>
<reference evidence="2 3" key="1">
    <citation type="submission" date="2018-02" db="EMBL/GenBank/DDBJ databases">
        <title>Genome sequence of the basidiomycete white-rot fungus Phlebia centrifuga.</title>
        <authorList>
            <person name="Granchi Z."/>
            <person name="Peng M."/>
            <person name="de Vries R.P."/>
            <person name="Hilden K."/>
            <person name="Makela M.R."/>
            <person name="Grigoriev I."/>
            <person name="Riley R."/>
        </authorList>
    </citation>
    <scope>NUCLEOTIDE SEQUENCE [LARGE SCALE GENOMIC DNA]</scope>
    <source>
        <strain evidence="2 3">FBCC195</strain>
    </source>
</reference>
<keyword evidence="3" id="KW-1185">Reference proteome</keyword>
<protein>
    <submittedName>
        <fullName evidence="2">Uncharacterized protein</fullName>
    </submittedName>
</protein>
<feature type="region of interest" description="Disordered" evidence="1">
    <location>
        <begin position="1"/>
        <end position="222"/>
    </location>
</feature>